<sequence length="305" mass="33420">MGQAGVPIAYTRTTQDQRRTGPLQPRVPTDLLNDSLGCIWVLGLDPLERELKPHLNNVLAAIQERNNGAAEQVVRSGILPVLVLSLQSRGPLTLLTAKLVAELAKEPVVRGGFGEAGLVSALLSVLTSTDDQELLLLVTQAISRVSYNCATHQELLLRLGAVPRLISVLLRWPGGALEASCLLALCNLSDMGEAVEACLLWEKGPILRPEERVYRGSLPRHHRGGFASSSVTLVRVARRGPGQYTCSVEVFRRCSASFWNLHGSRRSPLSHSPLSALAGCSRWYESLWLRPRAQSLKTRVFHTFL</sequence>
<dbReference type="OrthoDB" id="8751357at2759"/>
<dbReference type="AlphaFoldDB" id="A0A9Q0EHJ0"/>
<dbReference type="PROSITE" id="PS50835">
    <property type="entry name" value="IG_LIKE"/>
    <property type="match status" value="1"/>
</dbReference>
<dbReference type="InterPro" id="IPR007110">
    <property type="entry name" value="Ig-like_dom"/>
</dbReference>
<keyword evidence="4" id="KW-1185">Reference proteome</keyword>
<feature type="domain" description="Ig-like" evidence="2">
    <location>
        <begin position="163"/>
        <end position="257"/>
    </location>
</feature>
<dbReference type="InterPro" id="IPR011989">
    <property type="entry name" value="ARM-like"/>
</dbReference>
<evidence type="ECO:0000313" key="4">
    <source>
        <dbReference type="Proteomes" id="UP001148018"/>
    </source>
</evidence>
<dbReference type="InterPro" id="IPR016024">
    <property type="entry name" value="ARM-type_fold"/>
</dbReference>
<name>A0A9Q0EHJ0_9TELE</name>
<dbReference type="PANTHER" id="PTHR10957">
    <property type="entry name" value="RAP1 GTPASE-GDP DISSOCIATION STIMULATOR 1"/>
    <property type="match status" value="1"/>
</dbReference>
<gene>
    <name evidence="3" type="ORF">NHX12_024465</name>
</gene>
<dbReference type="EMBL" id="JANIIK010000040">
    <property type="protein sequence ID" value="KAJ3607414.1"/>
    <property type="molecule type" value="Genomic_DNA"/>
</dbReference>
<organism evidence="3 4">
    <name type="scientific">Muraenolepis orangiensis</name>
    <name type="common">Patagonian moray cod</name>
    <dbReference type="NCBI Taxonomy" id="630683"/>
    <lineage>
        <taxon>Eukaryota</taxon>
        <taxon>Metazoa</taxon>
        <taxon>Chordata</taxon>
        <taxon>Craniata</taxon>
        <taxon>Vertebrata</taxon>
        <taxon>Euteleostomi</taxon>
        <taxon>Actinopterygii</taxon>
        <taxon>Neopterygii</taxon>
        <taxon>Teleostei</taxon>
        <taxon>Neoteleostei</taxon>
        <taxon>Acanthomorphata</taxon>
        <taxon>Zeiogadaria</taxon>
        <taxon>Gadariae</taxon>
        <taxon>Gadiformes</taxon>
        <taxon>Muraenolepidoidei</taxon>
        <taxon>Muraenolepididae</taxon>
        <taxon>Muraenolepis</taxon>
    </lineage>
</organism>
<evidence type="ECO:0000256" key="1">
    <source>
        <dbReference type="SAM" id="MobiDB-lite"/>
    </source>
</evidence>
<dbReference type="GO" id="GO:0005085">
    <property type="term" value="F:guanyl-nucleotide exchange factor activity"/>
    <property type="evidence" value="ECO:0007669"/>
    <property type="project" value="InterPro"/>
</dbReference>
<dbReference type="InterPro" id="IPR040144">
    <property type="entry name" value="RAP1GDS1"/>
</dbReference>
<evidence type="ECO:0000313" key="3">
    <source>
        <dbReference type="EMBL" id="KAJ3607414.1"/>
    </source>
</evidence>
<evidence type="ECO:0000259" key="2">
    <source>
        <dbReference type="PROSITE" id="PS50835"/>
    </source>
</evidence>
<proteinExistence type="predicted"/>
<dbReference type="SUPFAM" id="SSF48371">
    <property type="entry name" value="ARM repeat"/>
    <property type="match status" value="1"/>
</dbReference>
<comment type="caution">
    <text evidence="3">The sequence shown here is derived from an EMBL/GenBank/DDBJ whole genome shotgun (WGS) entry which is preliminary data.</text>
</comment>
<feature type="region of interest" description="Disordered" evidence="1">
    <location>
        <begin position="1"/>
        <end position="26"/>
    </location>
</feature>
<reference evidence="3" key="1">
    <citation type="submission" date="2022-07" db="EMBL/GenBank/DDBJ databases">
        <title>Chromosome-level genome of Muraenolepis orangiensis.</title>
        <authorList>
            <person name="Kim J."/>
        </authorList>
    </citation>
    <scope>NUCLEOTIDE SEQUENCE</scope>
    <source>
        <strain evidence="3">KU_S4_2022</strain>
        <tissue evidence="3">Muscle</tissue>
    </source>
</reference>
<accession>A0A9Q0EHJ0</accession>
<protein>
    <recommendedName>
        <fullName evidence="2">Ig-like domain-containing protein</fullName>
    </recommendedName>
</protein>
<dbReference type="Gene3D" id="1.25.10.10">
    <property type="entry name" value="Leucine-rich Repeat Variant"/>
    <property type="match status" value="1"/>
</dbReference>
<dbReference type="Proteomes" id="UP001148018">
    <property type="component" value="Unassembled WGS sequence"/>
</dbReference>